<keyword evidence="4" id="KW-0281">Fimbrium</keyword>
<reference evidence="6 7" key="1">
    <citation type="submission" date="2022-03" db="EMBL/GenBank/DDBJ databases">
        <title>Sea Food Isolates.</title>
        <authorList>
            <person name="Li C."/>
        </authorList>
    </citation>
    <scope>NUCLEOTIDE SEQUENCE [LARGE SCALE GENOMIC DNA]</scope>
    <source>
        <strain evidence="6 7">19MO01SH08</strain>
    </source>
</reference>
<dbReference type="InterPro" id="IPR036937">
    <property type="entry name" value="Adhesion_dom_fimbrial_sf"/>
</dbReference>
<evidence type="ECO:0000313" key="7">
    <source>
        <dbReference type="Proteomes" id="UP001438077"/>
    </source>
</evidence>
<keyword evidence="7" id="KW-1185">Reference proteome</keyword>
<evidence type="ECO:0000256" key="1">
    <source>
        <dbReference type="ARBA" id="ARBA00004561"/>
    </source>
</evidence>
<evidence type="ECO:0000256" key="2">
    <source>
        <dbReference type="ARBA" id="ARBA00006671"/>
    </source>
</evidence>
<evidence type="ECO:0000256" key="4">
    <source>
        <dbReference type="ARBA" id="ARBA00023263"/>
    </source>
</evidence>
<comment type="subcellular location">
    <subcellularLocation>
        <location evidence="1">Fimbrium</location>
    </subcellularLocation>
</comment>
<comment type="similarity">
    <text evidence="2">Belongs to the fimbrial protein family.</text>
</comment>
<keyword evidence="3" id="KW-0732">Signal</keyword>
<dbReference type="PANTHER" id="PTHR33420:SF12">
    <property type="entry name" value="FIMBRIN-LIKE PROTEIN FIMI-RELATED"/>
    <property type="match status" value="1"/>
</dbReference>
<gene>
    <name evidence="6" type="ORF">MYW70_07375</name>
</gene>
<dbReference type="Proteomes" id="UP001438077">
    <property type="component" value="Chromosome"/>
</dbReference>
<dbReference type="Pfam" id="PF00419">
    <property type="entry name" value="Fimbrial"/>
    <property type="match status" value="1"/>
</dbReference>
<evidence type="ECO:0000313" key="6">
    <source>
        <dbReference type="EMBL" id="XAG33017.1"/>
    </source>
</evidence>
<dbReference type="InterPro" id="IPR000259">
    <property type="entry name" value="Adhesion_dom_fimbrial"/>
</dbReference>
<accession>A0ABZ3ENN9</accession>
<dbReference type="InterPro" id="IPR008966">
    <property type="entry name" value="Adhesion_dom_sf"/>
</dbReference>
<protein>
    <submittedName>
        <fullName evidence="6">Fimbrial protein</fullName>
    </submittedName>
</protein>
<dbReference type="SUPFAM" id="SSF49401">
    <property type="entry name" value="Bacterial adhesins"/>
    <property type="match status" value="1"/>
</dbReference>
<dbReference type="EMBL" id="CP095785">
    <property type="protein sequence ID" value="XAG33017.1"/>
    <property type="molecule type" value="Genomic_DNA"/>
</dbReference>
<feature type="domain" description="Fimbrial-type adhesion" evidence="5">
    <location>
        <begin position="36"/>
        <end position="179"/>
    </location>
</feature>
<evidence type="ECO:0000256" key="3">
    <source>
        <dbReference type="ARBA" id="ARBA00022729"/>
    </source>
</evidence>
<dbReference type="InterPro" id="IPR050263">
    <property type="entry name" value="Bact_Fimbrial_Adh_Pro"/>
</dbReference>
<evidence type="ECO:0000259" key="5">
    <source>
        <dbReference type="Pfam" id="PF00419"/>
    </source>
</evidence>
<dbReference type="Gene3D" id="2.60.40.1090">
    <property type="entry name" value="Fimbrial-type adhesion domain"/>
    <property type="match status" value="1"/>
</dbReference>
<name>A0ABZ3ENN9_9GAMM</name>
<dbReference type="PANTHER" id="PTHR33420">
    <property type="entry name" value="FIMBRIAL SUBUNIT ELFA-RELATED"/>
    <property type="match status" value="1"/>
</dbReference>
<proteinExistence type="inferred from homology"/>
<sequence length="180" mass="20311">MKYSLIYFIILSFFAPFYSQAYGIHKRFIEDGIFYIRGGIVEPACSVSSESENQIVDLGILSSNKFHGVGSYSLQIPFVIKLTNCNKNISDKVSLRILGDENDKDKRLFSITDQINSASGVGIALFDDENEIIKPNVAGQYKFFEENESELKFKASYLATDEHVRGGKADAVVWFVFNYN</sequence>
<organism evidence="6 7">
    <name type="scientific">Proteus faecis</name>
    <dbReference type="NCBI Taxonomy" id="2050967"/>
    <lineage>
        <taxon>Bacteria</taxon>
        <taxon>Pseudomonadati</taxon>
        <taxon>Pseudomonadota</taxon>
        <taxon>Gammaproteobacteria</taxon>
        <taxon>Enterobacterales</taxon>
        <taxon>Morganellaceae</taxon>
        <taxon>Proteus</taxon>
    </lineage>
</organism>
<dbReference type="RefSeq" id="WP_185902067.1">
    <property type="nucleotide sequence ID" value="NZ_CP095785.1"/>
</dbReference>